<comment type="caution">
    <text evidence="1">The sequence shown here is derived from an EMBL/GenBank/DDBJ whole genome shotgun (WGS) entry which is preliminary data.</text>
</comment>
<dbReference type="Proteomes" id="UP000472355">
    <property type="component" value="Unassembled WGS sequence"/>
</dbReference>
<name>A0A6M0SRN8_CLOBO</name>
<evidence type="ECO:0000313" key="2">
    <source>
        <dbReference type="Proteomes" id="UP000472355"/>
    </source>
</evidence>
<dbReference type="AlphaFoldDB" id="A0A6M0SRN8"/>
<accession>A0A6M0SRN8</accession>
<dbReference type="EMBL" id="SGKU01000056">
    <property type="protein sequence ID" value="NFA43980.1"/>
    <property type="molecule type" value="Genomic_DNA"/>
</dbReference>
<proteinExistence type="predicted"/>
<dbReference type="RefSeq" id="WP_041082926.1">
    <property type="nucleotide sequence ID" value="NZ_JACBCZ010000001.1"/>
</dbReference>
<reference evidence="1 2" key="1">
    <citation type="submission" date="2019-02" db="EMBL/GenBank/DDBJ databases">
        <title>Genome sequencing of Clostridium botulinum clinical isolates.</title>
        <authorList>
            <person name="Brunt J."/>
            <person name="Van Vliet A.H.M."/>
            <person name="Stringer S.C."/>
            <person name="Grant K.A."/>
            <person name="Carter A.C."/>
            <person name="Peck M.W."/>
        </authorList>
    </citation>
    <scope>NUCLEOTIDE SEQUENCE [LARGE SCALE GENOMIC DNA]</scope>
    <source>
        <strain evidence="1 2">H113700579</strain>
    </source>
</reference>
<evidence type="ECO:0000313" key="1">
    <source>
        <dbReference type="EMBL" id="NFA43980.1"/>
    </source>
</evidence>
<gene>
    <name evidence="1" type="ORF">EXM65_15750</name>
</gene>
<protein>
    <submittedName>
        <fullName evidence="1">Uncharacterized protein</fullName>
    </submittedName>
</protein>
<sequence>MKLECKKCKSEIPITADMLKRKYLGAMYSEIYYKCPRCNKKYIVAMENTRARKLKKHGNKKEYKNLLDKINGK</sequence>
<organism evidence="1 2">
    <name type="scientific">Clostridium botulinum</name>
    <dbReference type="NCBI Taxonomy" id="1491"/>
    <lineage>
        <taxon>Bacteria</taxon>
        <taxon>Bacillati</taxon>
        <taxon>Bacillota</taxon>
        <taxon>Clostridia</taxon>
        <taxon>Eubacteriales</taxon>
        <taxon>Clostridiaceae</taxon>
        <taxon>Clostridium</taxon>
    </lineage>
</organism>